<organism evidence="1 2">
    <name type="scientific">Catharanthus roseus</name>
    <name type="common">Madagascar periwinkle</name>
    <name type="synonym">Vinca rosea</name>
    <dbReference type="NCBI Taxonomy" id="4058"/>
    <lineage>
        <taxon>Eukaryota</taxon>
        <taxon>Viridiplantae</taxon>
        <taxon>Streptophyta</taxon>
        <taxon>Embryophyta</taxon>
        <taxon>Tracheophyta</taxon>
        <taxon>Spermatophyta</taxon>
        <taxon>Magnoliopsida</taxon>
        <taxon>eudicotyledons</taxon>
        <taxon>Gunneridae</taxon>
        <taxon>Pentapetalae</taxon>
        <taxon>asterids</taxon>
        <taxon>lamiids</taxon>
        <taxon>Gentianales</taxon>
        <taxon>Apocynaceae</taxon>
        <taxon>Rauvolfioideae</taxon>
        <taxon>Vinceae</taxon>
        <taxon>Catharanthinae</taxon>
        <taxon>Catharanthus</taxon>
    </lineage>
</organism>
<accession>A0ACC0CDW3</accession>
<evidence type="ECO:0000313" key="2">
    <source>
        <dbReference type="Proteomes" id="UP001060085"/>
    </source>
</evidence>
<keyword evidence="2" id="KW-1185">Reference proteome</keyword>
<name>A0ACC0CDW3_CATRO</name>
<dbReference type="Proteomes" id="UP001060085">
    <property type="component" value="Linkage Group LG01"/>
</dbReference>
<proteinExistence type="predicted"/>
<dbReference type="EMBL" id="CM044701">
    <property type="protein sequence ID" value="KAI5682976.1"/>
    <property type="molecule type" value="Genomic_DNA"/>
</dbReference>
<sequence length="201" mass="23103">MRAWRFIFLLLGGHMLPDMSGSLIHTFMLQKVDDMTIGVLKRPPSFPTQHASVMRKAQTIIRRCMVSIGAAFEYKSRNNDNQMCYLRIIRHDISKEGIHIPVEFELIQPQTLLEAQHTHVSTDENHSNIHQHVTEITQIISDEPSMFYPDVEEDNENNDDAHENYDVSNKSDDNDNPNNEENNISTLVNPLSSTTVNQMIE</sequence>
<evidence type="ECO:0000313" key="1">
    <source>
        <dbReference type="EMBL" id="KAI5682976.1"/>
    </source>
</evidence>
<reference evidence="2" key="1">
    <citation type="journal article" date="2023" name="Nat. Plants">
        <title>Single-cell RNA sequencing provides a high-resolution roadmap for understanding the multicellular compartmentation of specialized metabolism.</title>
        <authorList>
            <person name="Sun S."/>
            <person name="Shen X."/>
            <person name="Li Y."/>
            <person name="Li Y."/>
            <person name="Wang S."/>
            <person name="Li R."/>
            <person name="Zhang H."/>
            <person name="Shen G."/>
            <person name="Guo B."/>
            <person name="Wei J."/>
            <person name="Xu J."/>
            <person name="St-Pierre B."/>
            <person name="Chen S."/>
            <person name="Sun C."/>
        </authorList>
    </citation>
    <scope>NUCLEOTIDE SEQUENCE [LARGE SCALE GENOMIC DNA]</scope>
</reference>
<gene>
    <name evidence="1" type="ORF">M9H77_04204</name>
</gene>
<protein>
    <submittedName>
        <fullName evidence="1">Uncharacterized protein</fullName>
    </submittedName>
</protein>
<comment type="caution">
    <text evidence="1">The sequence shown here is derived from an EMBL/GenBank/DDBJ whole genome shotgun (WGS) entry which is preliminary data.</text>
</comment>